<protein>
    <recommendedName>
        <fullName evidence="6">DUF1446 domain-containing protein</fullName>
    </recommendedName>
</protein>
<dbReference type="Pfam" id="PF07287">
    <property type="entry name" value="AtuA"/>
    <property type="match status" value="1"/>
</dbReference>
<dbReference type="EMBL" id="CVQH01009779">
    <property type="protein sequence ID" value="CRK18559.1"/>
    <property type="molecule type" value="Genomic_DNA"/>
</dbReference>
<dbReference type="Proteomes" id="UP000044602">
    <property type="component" value="Unassembled WGS sequence"/>
</dbReference>
<dbReference type="AlphaFoldDB" id="A0A0G4L9A6"/>
<feature type="domain" description="AtuA-like ferredoxin-fold" evidence="3">
    <location>
        <begin position="553"/>
        <end position="604"/>
    </location>
</feature>
<name>A0A0G4L9A6_VERLO</name>
<sequence>MASYPKWREGDFGVRPVRIANCSGYHGDPPSEMYKQAKLGDVDFITGDYLAEVNIANNAEEYAQGKHPGYEETAWEGIRQAIDVIAEKKIKVAVNGGALNPQGLARKVAELVNSKGYDMRVAYVSGDDILPRLGRDTMPQGPDESLPHLDAANPHVNLLPEATQFLKNDREPRKIVSANAYLGAHAIYEALRNGADIIICGRVSDASPVIACAWYWWSWTNTDYDQLAAALIAGHTIECSAYVTGGNFAGFEAYNLEAFVEPGFPIAEVARDGSCVITKHAGTGGMVNVDTCRSQLLYELQGHVYLNSDVKAYLNQVVMEQVGADRVHVSGIRGAPPPYTTKLAIFYKGGYEMQFLVNATGYAVDEKFKLFEKQIRSRIGNEGQAVFDSLHFQRIGTPASDPRDQNSSTVYFRIFAQATDLRTLAQVGQAFKDISLRHFSGFHSSLDFRTAVPRPYLAYWPSLWRQADLEERVCFVKANGDVEAQLNVAKPPKYELLEDRESYDTPSPSESALQGESRKVRLGDVALGRSGDKGSNLNFGLFVHRVKTLLGDELRADFAVERVEFPGIFAVHFVVYGILGKGVSSSHRLDGFGKGFIDYIRDKVVEVPASLLNNKNECLGASSLTSTRRRRFSFTFSHSLVHLLALTMVRITNLVLGVIAVASASTSAQYFSRYDQEKQNKDATCDNNCYFRSMSGSCADDPACVCNQNAKRDALWCCLAKNCDSNVLPEAIWRHGMNCDAFKMPIPEEFDVQGVCGIPWASTTSTKAAATPTAESSSVEAGESSAAAATGNGSSATAAVTTTTGAASSADESAATTTAAPAITSPASSGAEASVASDAATTAASPAAGAGPVQPGFGVLAAALGMMFWWW</sequence>
<dbReference type="PANTHER" id="PTHR47585:SF1">
    <property type="entry name" value="DUF1446 DOMAIN-CONTAINING PROTEIN"/>
    <property type="match status" value="1"/>
</dbReference>
<proteinExistence type="predicted"/>
<evidence type="ECO:0008006" key="6">
    <source>
        <dbReference type="Google" id="ProtNLM"/>
    </source>
</evidence>
<organism evidence="4 5">
    <name type="scientific">Verticillium longisporum</name>
    <name type="common">Verticillium dahliae var. longisporum</name>
    <dbReference type="NCBI Taxonomy" id="100787"/>
    <lineage>
        <taxon>Eukaryota</taxon>
        <taxon>Fungi</taxon>
        <taxon>Dikarya</taxon>
        <taxon>Ascomycota</taxon>
        <taxon>Pezizomycotina</taxon>
        <taxon>Sordariomycetes</taxon>
        <taxon>Hypocreomycetidae</taxon>
        <taxon>Glomerellales</taxon>
        <taxon>Plectosphaerellaceae</taxon>
        <taxon>Verticillium</taxon>
    </lineage>
</organism>
<dbReference type="Pfam" id="PF23544">
    <property type="entry name" value="AtuA_ferredoxin"/>
    <property type="match status" value="1"/>
</dbReference>
<evidence type="ECO:0000256" key="1">
    <source>
        <dbReference type="SAM" id="MobiDB-lite"/>
    </source>
</evidence>
<dbReference type="InterPro" id="IPR010839">
    <property type="entry name" value="AtuA_N"/>
</dbReference>
<evidence type="ECO:0000259" key="3">
    <source>
        <dbReference type="Pfam" id="PF23544"/>
    </source>
</evidence>
<evidence type="ECO:0000313" key="5">
    <source>
        <dbReference type="Proteomes" id="UP000044602"/>
    </source>
</evidence>
<gene>
    <name evidence="4" type="ORF">BN1708_012383</name>
</gene>
<reference evidence="4 5" key="1">
    <citation type="submission" date="2015-05" db="EMBL/GenBank/DDBJ databases">
        <authorList>
            <person name="Wang D.B."/>
            <person name="Wang M."/>
        </authorList>
    </citation>
    <scope>NUCLEOTIDE SEQUENCE [LARGE SCALE GENOMIC DNA]</scope>
    <source>
        <strain evidence="4">VL1</strain>
    </source>
</reference>
<keyword evidence="5" id="KW-1185">Reference proteome</keyword>
<evidence type="ECO:0000259" key="2">
    <source>
        <dbReference type="Pfam" id="PF07287"/>
    </source>
</evidence>
<feature type="region of interest" description="Disordered" evidence="1">
    <location>
        <begin position="767"/>
        <end position="828"/>
    </location>
</feature>
<evidence type="ECO:0000313" key="4">
    <source>
        <dbReference type="EMBL" id="CRK18559.1"/>
    </source>
</evidence>
<dbReference type="STRING" id="100787.A0A0G4L9A6"/>
<dbReference type="PANTHER" id="PTHR47585">
    <property type="match status" value="1"/>
</dbReference>
<dbReference type="InterPro" id="IPR056362">
    <property type="entry name" value="AtuA-like_ferredoxin_dom"/>
</dbReference>
<accession>A0A0G4L9A6</accession>
<feature type="domain" description="Acyclic terpene utilisation N-terminal" evidence="2">
    <location>
        <begin position="17"/>
        <end position="474"/>
    </location>
</feature>